<feature type="transmembrane region" description="Helical" evidence="7">
    <location>
        <begin position="456"/>
        <end position="478"/>
    </location>
</feature>
<accession>A0A9E6MR53</accession>
<dbReference type="EMBL" id="WPCR01000006">
    <property type="protein sequence ID" value="NHM14174.1"/>
    <property type="molecule type" value="Genomic_DNA"/>
</dbReference>
<dbReference type="GO" id="GO:0005886">
    <property type="term" value="C:plasma membrane"/>
    <property type="evidence" value="ECO:0007669"/>
    <property type="project" value="UniProtKB-SubCell"/>
</dbReference>
<evidence type="ECO:0000313" key="12">
    <source>
        <dbReference type="Proteomes" id="UP000636394"/>
    </source>
</evidence>
<dbReference type="PANTHER" id="PTHR30572">
    <property type="entry name" value="MEMBRANE COMPONENT OF TRANSPORTER-RELATED"/>
    <property type="match status" value="1"/>
</dbReference>
<dbReference type="GO" id="GO:0022857">
    <property type="term" value="F:transmembrane transporter activity"/>
    <property type="evidence" value="ECO:0007669"/>
    <property type="project" value="TreeGrafter"/>
</dbReference>
<evidence type="ECO:0000256" key="6">
    <source>
        <dbReference type="ARBA" id="ARBA00038076"/>
    </source>
</evidence>
<dbReference type="Pfam" id="PF02687">
    <property type="entry name" value="FtsX"/>
    <property type="match status" value="2"/>
</dbReference>
<comment type="subcellular location">
    <subcellularLocation>
        <location evidence="1">Cell membrane</location>
        <topology evidence="1">Multi-pass membrane protein</topology>
    </subcellularLocation>
</comment>
<feature type="transmembrane region" description="Helical" evidence="7">
    <location>
        <begin position="283"/>
        <end position="316"/>
    </location>
</feature>
<protein>
    <submittedName>
        <fullName evidence="11">FtsX-like permease family protein</fullName>
    </submittedName>
</protein>
<feature type="domain" description="ABC3 transporter permease C-terminal" evidence="8">
    <location>
        <begin position="296"/>
        <end position="403"/>
    </location>
</feature>
<evidence type="ECO:0000259" key="9">
    <source>
        <dbReference type="Pfam" id="PF12704"/>
    </source>
</evidence>
<keyword evidence="4 7" id="KW-1133">Transmembrane helix</keyword>
<comment type="similarity">
    <text evidence="6">Belongs to the ABC-4 integral membrane protein family.</text>
</comment>
<evidence type="ECO:0000313" key="11">
    <source>
        <dbReference type="EMBL" id="QTU84211.1"/>
    </source>
</evidence>
<dbReference type="KEGG" id="ebz:J7S26_07630"/>
<evidence type="ECO:0000313" key="13">
    <source>
        <dbReference type="Proteomes" id="UP000671910"/>
    </source>
</evidence>
<keyword evidence="2" id="KW-1003">Cell membrane</keyword>
<keyword evidence="12" id="KW-1185">Reference proteome</keyword>
<reference evidence="10 12" key="1">
    <citation type="submission" date="2019-11" db="EMBL/GenBank/DDBJ databases">
        <title>Eggerthellaceae novel genus isolated from the rectal contents of marmort.</title>
        <authorList>
            <person name="Zhang G."/>
        </authorList>
    </citation>
    <scope>NUCLEOTIDE SEQUENCE [LARGE SCALE GENOMIC DNA]</scope>
    <source>
        <strain evidence="10">Zg-886</strain>
        <strain evidence="12">zg-886</strain>
    </source>
</reference>
<reference evidence="11" key="2">
    <citation type="submission" date="2021-04" db="EMBL/GenBank/DDBJ databases">
        <title>Novel species in family Eggerthellaceae.</title>
        <authorList>
            <person name="Zhang G."/>
        </authorList>
    </citation>
    <scope>NUCLEOTIDE SEQUENCE</scope>
    <source>
        <strain evidence="11">Zg-886</strain>
    </source>
</reference>
<feature type="transmembrane region" description="Helical" evidence="7">
    <location>
        <begin position="672"/>
        <end position="702"/>
    </location>
</feature>
<evidence type="ECO:0000259" key="8">
    <source>
        <dbReference type="Pfam" id="PF02687"/>
    </source>
</evidence>
<evidence type="ECO:0000256" key="3">
    <source>
        <dbReference type="ARBA" id="ARBA00022692"/>
    </source>
</evidence>
<dbReference type="RefSeq" id="WP_166339356.1">
    <property type="nucleotide sequence ID" value="NZ_CP072829.1"/>
</dbReference>
<name>A0A9E6MR53_9ACTN</name>
<evidence type="ECO:0000256" key="1">
    <source>
        <dbReference type="ARBA" id="ARBA00004651"/>
    </source>
</evidence>
<dbReference type="Proteomes" id="UP000636394">
    <property type="component" value="Unassembled WGS sequence"/>
</dbReference>
<proteinExistence type="inferred from homology"/>
<evidence type="ECO:0000313" key="10">
    <source>
        <dbReference type="EMBL" id="NHM14174.1"/>
    </source>
</evidence>
<feature type="transmembrane region" description="Helical" evidence="7">
    <location>
        <begin position="337"/>
        <end position="365"/>
    </location>
</feature>
<dbReference type="Proteomes" id="UP000671910">
    <property type="component" value="Chromosome"/>
</dbReference>
<keyword evidence="5 7" id="KW-0472">Membrane</keyword>
<sequence length="812" mass="85934">MGIITTLSRASLKSRKRAFVGLGLLLALAAFVVTLCLNLSLALSQRIDDAIIEAEAGDVYGYDLRQNLDDDTVAAIEALPEVAKARANDLVSIPTDFPSSNEEKKTSQVLYGAWESGLRYNVVSADGATFDAESAGPADDETYVTLGARVQPGTQVGDTLKLQIGDQTRTLTVAGFVEDPQLGTPFMDVDRYVVSKSTFAELDEAIAEEAAASAGSADAAQPIESVYAEHSTYPVRELQIDAATDLDGAPISAAQVTEAMVDSVPWASKSPAMLSADTLKGHAMMVTVIGSAVLGAFASLLYLIALVICVHTVSAIMQEDYRNMGILRAVGVRTRTLTAALLLQFCGVSLIALLVGAAAATLALPPLLPPFASIAGVLAQPTFDPLVFVVLVALLAIIAVVVTVKARRINSISVLVALRSGSPDVAFRSRAISTISGTALNAHLTLRAIASQPKRYLSLLVCSLVISAFLVITTGLSMELTSPNASRDVFGIWKSDVSALIVDDSLSEEDLRAVIDDVSPVESSWQETFVTINVDGESRAFLGVSDFSFIESLVEGAVPRHDNEIVLGEHLAQAEGLAIGDEFIVEGKDGEKRTFLVVGTLSSMFNAGFGNLLTRDAVYDIADVDPQEASTAWQFALEDHSLAEQAKHALEDEFGSKVDTDQTYLFADTEGVITLIVSLFVGIGAIMGVIALIIAFLSVALMSTRLFTAERRDLGIYRAVGFTARQLRIQFGLRFLFVSAAGCVLGTALAVGAGPALVGALFGMFGRSSIDLAFNPLVIGTLLAGLALVFFASAYAASRVIRTIDVRELVTE</sequence>
<keyword evidence="3 7" id="KW-0812">Transmembrane</keyword>
<evidence type="ECO:0000256" key="5">
    <source>
        <dbReference type="ARBA" id="ARBA00023136"/>
    </source>
</evidence>
<feature type="transmembrane region" description="Helical" evidence="7">
    <location>
        <begin position="777"/>
        <end position="797"/>
    </location>
</feature>
<dbReference type="PANTHER" id="PTHR30572:SF4">
    <property type="entry name" value="ABC TRANSPORTER PERMEASE YTRF"/>
    <property type="match status" value="1"/>
</dbReference>
<evidence type="ECO:0000256" key="4">
    <source>
        <dbReference type="ARBA" id="ARBA00022989"/>
    </source>
</evidence>
<dbReference type="InterPro" id="IPR003838">
    <property type="entry name" value="ABC3_permease_C"/>
</dbReference>
<dbReference type="InterPro" id="IPR025857">
    <property type="entry name" value="MacB_PCD"/>
</dbReference>
<evidence type="ECO:0000256" key="2">
    <source>
        <dbReference type="ARBA" id="ARBA00022475"/>
    </source>
</evidence>
<dbReference type="AlphaFoldDB" id="A0A9E6MR53"/>
<gene>
    <name evidence="10" type="ORF">GMI68_05240</name>
    <name evidence="11" type="ORF">J7S26_07630</name>
</gene>
<feature type="domain" description="ABC3 transporter permease C-terminal" evidence="8">
    <location>
        <begin position="686"/>
        <end position="803"/>
    </location>
</feature>
<feature type="transmembrane region" description="Helical" evidence="7">
    <location>
        <begin position="385"/>
        <end position="404"/>
    </location>
</feature>
<organism evidence="11 13">
    <name type="scientific">Xiamenia xianingshaonis</name>
    <dbReference type="NCBI Taxonomy" id="2682776"/>
    <lineage>
        <taxon>Bacteria</taxon>
        <taxon>Bacillati</taxon>
        <taxon>Actinomycetota</taxon>
        <taxon>Coriobacteriia</taxon>
        <taxon>Eggerthellales</taxon>
        <taxon>Eggerthellaceae</taxon>
        <taxon>Xiamenia</taxon>
    </lineage>
</organism>
<dbReference type="EMBL" id="CP072829">
    <property type="protein sequence ID" value="QTU84211.1"/>
    <property type="molecule type" value="Genomic_DNA"/>
</dbReference>
<dbReference type="InterPro" id="IPR050250">
    <property type="entry name" value="Macrolide_Exporter_MacB"/>
</dbReference>
<feature type="domain" description="MacB-like periplasmic core" evidence="9">
    <location>
        <begin position="465"/>
        <end position="652"/>
    </location>
</feature>
<feature type="transmembrane region" description="Helical" evidence="7">
    <location>
        <begin position="735"/>
        <end position="765"/>
    </location>
</feature>
<dbReference type="Pfam" id="PF12704">
    <property type="entry name" value="MacB_PCD"/>
    <property type="match status" value="1"/>
</dbReference>
<evidence type="ECO:0000256" key="7">
    <source>
        <dbReference type="SAM" id="Phobius"/>
    </source>
</evidence>